<evidence type="ECO:0000313" key="1">
    <source>
        <dbReference type="EMBL" id="KHQ55041.1"/>
    </source>
</evidence>
<dbReference type="EMBL" id="JSUQ01000001">
    <property type="protein sequence ID" value="KHQ55041.1"/>
    <property type="molecule type" value="Genomic_DNA"/>
</dbReference>
<protein>
    <submittedName>
        <fullName evidence="1">Uncharacterized protein</fullName>
    </submittedName>
</protein>
<proteinExistence type="predicted"/>
<gene>
    <name evidence="1" type="ORF">OA50_00075</name>
</gene>
<accession>A0A0B3SEA4</accession>
<keyword evidence="2" id="KW-1185">Reference proteome</keyword>
<dbReference type="AlphaFoldDB" id="A0A0B3SEA4"/>
<comment type="caution">
    <text evidence="1">The sequence shown here is derived from an EMBL/GenBank/DDBJ whole genome shotgun (WGS) entry which is preliminary data.</text>
</comment>
<sequence>MTKHNQPRPAQPTMPVPGRTTPKTYQFTDWAAF</sequence>
<organism evidence="1 2">
    <name type="scientific">Mameliella alba</name>
    <dbReference type="NCBI Taxonomy" id="561184"/>
    <lineage>
        <taxon>Bacteria</taxon>
        <taxon>Pseudomonadati</taxon>
        <taxon>Pseudomonadota</taxon>
        <taxon>Alphaproteobacteria</taxon>
        <taxon>Rhodobacterales</taxon>
        <taxon>Roseobacteraceae</taxon>
        <taxon>Mameliella</taxon>
    </lineage>
</organism>
<evidence type="ECO:0000313" key="2">
    <source>
        <dbReference type="Proteomes" id="UP000030960"/>
    </source>
</evidence>
<dbReference type="Proteomes" id="UP000030960">
    <property type="component" value="Unassembled WGS sequence"/>
</dbReference>
<name>A0A0B3SEA4_9RHOB</name>
<reference evidence="1 2" key="1">
    <citation type="submission" date="2014-10" db="EMBL/GenBank/DDBJ databases">
        <title>Genome sequence of Ponticoccus sp. strain UMTAT08 isolated from clonal culture of toxic dinoflagellate Alexandrium tamiyavanichii.</title>
        <authorList>
            <person name="Gan H.Y."/>
            <person name="Muhd D.-D."/>
            <person name="Mohd Noor M.E."/>
            <person name="Yeong Y.S."/>
            <person name="Usup G."/>
        </authorList>
    </citation>
    <scope>NUCLEOTIDE SEQUENCE [LARGE SCALE GENOMIC DNA]</scope>
    <source>
        <strain evidence="1 2">UMTAT08</strain>
    </source>
</reference>